<keyword evidence="6 10" id="KW-1133">Transmembrane helix</keyword>
<dbReference type="Pfam" id="PF05679">
    <property type="entry name" value="CHGN"/>
    <property type="match status" value="1"/>
</dbReference>
<evidence type="ECO:0000256" key="3">
    <source>
        <dbReference type="ARBA" id="ARBA00022679"/>
    </source>
</evidence>
<feature type="region of interest" description="Disordered" evidence="11">
    <location>
        <begin position="136"/>
        <end position="160"/>
    </location>
</feature>
<feature type="region of interest" description="Disordered" evidence="11">
    <location>
        <begin position="95"/>
        <end position="118"/>
    </location>
</feature>
<comment type="similarity">
    <text evidence="2 10">Belongs to the chondroitin N-acetylgalactosaminyltransferase family.</text>
</comment>
<evidence type="ECO:0000313" key="12">
    <source>
        <dbReference type="EMBL" id="KAJ1522090.1"/>
    </source>
</evidence>
<feature type="transmembrane region" description="Helical" evidence="10">
    <location>
        <begin position="70"/>
        <end position="88"/>
    </location>
</feature>
<reference evidence="12" key="1">
    <citation type="submission" date="2022-12" db="EMBL/GenBank/DDBJ databases">
        <title>Chromosome-level genome assembly of the bean flower thrips Megalurothrips usitatus.</title>
        <authorList>
            <person name="Ma L."/>
            <person name="Liu Q."/>
            <person name="Li H."/>
            <person name="Cai W."/>
        </authorList>
    </citation>
    <scope>NUCLEOTIDE SEQUENCE</scope>
    <source>
        <strain evidence="12">Cailab_2022a</strain>
    </source>
</reference>
<feature type="compositionally biased region" description="Basic and acidic residues" evidence="11">
    <location>
        <begin position="1"/>
        <end position="16"/>
    </location>
</feature>
<name>A0AAV7XF48_9NEOP</name>
<feature type="compositionally biased region" description="Pro residues" evidence="11">
    <location>
        <begin position="101"/>
        <end position="110"/>
    </location>
</feature>
<evidence type="ECO:0000256" key="1">
    <source>
        <dbReference type="ARBA" id="ARBA00004447"/>
    </source>
</evidence>
<feature type="region of interest" description="Disordered" evidence="11">
    <location>
        <begin position="1"/>
        <end position="23"/>
    </location>
</feature>
<evidence type="ECO:0000256" key="4">
    <source>
        <dbReference type="ARBA" id="ARBA00022692"/>
    </source>
</evidence>
<organism evidence="12 13">
    <name type="scientific">Megalurothrips usitatus</name>
    <name type="common">bean blossom thrips</name>
    <dbReference type="NCBI Taxonomy" id="439358"/>
    <lineage>
        <taxon>Eukaryota</taxon>
        <taxon>Metazoa</taxon>
        <taxon>Ecdysozoa</taxon>
        <taxon>Arthropoda</taxon>
        <taxon>Hexapoda</taxon>
        <taxon>Insecta</taxon>
        <taxon>Pterygota</taxon>
        <taxon>Neoptera</taxon>
        <taxon>Paraneoptera</taxon>
        <taxon>Thysanoptera</taxon>
        <taxon>Terebrantia</taxon>
        <taxon>Thripoidea</taxon>
        <taxon>Thripidae</taxon>
        <taxon>Megalurothrips</taxon>
    </lineage>
</organism>
<accession>A0AAV7XF48</accession>
<dbReference type="InterPro" id="IPR051227">
    <property type="entry name" value="CS_glycosyltransferase"/>
</dbReference>
<proteinExistence type="inferred from homology"/>
<gene>
    <name evidence="12" type="ORF">ONE63_002401</name>
</gene>
<keyword evidence="7 10" id="KW-0333">Golgi apparatus</keyword>
<evidence type="ECO:0000256" key="5">
    <source>
        <dbReference type="ARBA" id="ARBA00022968"/>
    </source>
</evidence>
<keyword evidence="5 10" id="KW-0735">Signal-anchor</keyword>
<dbReference type="PANTHER" id="PTHR12369">
    <property type="entry name" value="CHONDROITIN SYNTHASE"/>
    <property type="match status" value="1"/>
</dbReference>
<dbReference type="Gene3D" id="3.90.550.10">
    <property type="entry name" value="Spore Coat Polysaccharide Biosynthesis Protein SpsA, Chain A"/>
    <property type="match status" value="1"/>
</dbReference>
<dbReference type="PANTHER" id="PTHR12369:SF11">
    <property type="entry name" value="HEXOSYLTRANSFERASE"/>
    <property type="match status" value="1"/>
</dbReference>
<dbReference type="Proteomes" id="UP001075354">
    <property type="component" value="Chromosome 12"/>
</dbReference>
<feature type="region of interest" description="Disordered" evidence="11">
    <location>
        <begin position="590"/>
        <end position="625"/>
    </location>
</feature>
<evidence type="ECO:0000313" key="13">
    <source>
        <dbReference type="Proteomes" id="UP001075354"/>
    </source>
</evidence>
<dbReference type="GO" id="GO:0047238">
    <property type="term" value="F:glucuronosyl-N-acetylgalactosaminyl-proteoglycan 4-beta-N-acetylgalactosaminyltransferase activity"/>
    <property type="evidence" value="ECO:0007669"/>
    <property type="project" value="TreeGrafter"/>
</dbReference>
<dbReference type="EC" id="2.4.1.-" evidence="10"/>
<keyword evidence="13" id="KW-1185">Reference proteome</keyword>
<evidence type="ECO:0000256" key="7">
    <source>
        <dbReference type="ARBA" id="ARBA00023034"/>
    </source>
</evidence>
<feature type="compositionally biased region" description="Low complexity" evidence="11">
    <location>
        <begin position="941"/>
        <end position="953"/>
    </location>
</feature>
<dbReference type="AlphaFoldDB" id="A0AAV7XF48"/>
<dbReference type="SUPFAM" id="SSF53448">
    <property type="entry name" value="Nucleotide-diphospho-sugar transferases"/>
    <property type="match status" value="2"/>
</dbReference>
<keyword evidence="8 10" id="KW-0472">Membrane</keyword>
<evidence type="ECO:0000256" key="11">
    <source>
        <dbReference type="SAM" id="MobiDB-lite"/>
    </source>
</evidence>
<feature type="region of interest" description="Disordered" evidence="11">
    <location>
        <begin position="941"/>
        <end position="962"/>
    </location>
</feature>
<evidence type="ECO:0000256" key="2">
    <source>
        <dbReference type="ARBA" id="ARBA00009239"/>
    </source>
</evidence>
<dbReference type="InterPro" id="IPR029044">
    <property type="entry name" value="Nucleotide-diphossugar_trans"/>
</dbReference>
<dbReference type="Gene3D" id="3.90.550.50">
    <property type="match status" value="1"/>
</dbReference>
<keyword evidence="9" id="KW-0325">Glycoprotein</keyword>
<dbReference type="GO" id="GO:0032580">
    <property type="term" value="C:Golgi cisterna membrane"/>
    <property type="evidence" value="ECO:0007669"/>
    <property type="project" value="UniProtKB-SubCell"/>
</dbReference>
<keyword evidence="3 10" id="KW-0808">Transferase</keyword>
<evidence type="ECO:0000256" key="6">
    <source>
        <dbReference type="ARBA" id="ARBA00022989"/>
    </source>
</evidence>
<evidence type="ECO:0000256" key="10">
    <source>
        <dbReference type="RuleBase" id="RU364016"/>
    </source>
</evidence>
<keyword evidence="4 10" id="KW-0812">Transmembrane</keyword>
<protein>
    <recommendedName>
        <fullName evidence="10">Hexosyltransferase</fullName>
        <ecNumber evidence="10">2.4.1.-</ecNumber>
    </recommendedName>
</protein>
<dbReference type="EMBL" id="JAPTSV010000012">
    <property type="protein sequence ID" value="KAJ1522090.1"/>
    <property type="molecule type" value="Genomic_DNA"/>
</dbReference>
<evidence type="ECO:0000256" key="9">
    <source>
        <dbReference type="ARBA" id="ARBA00023180"/>
    </source>
</evidence>
<sequence>MPPTFHHDLRDDDHDVPGGGDSDGVRVLRAAPRPALTPQSFRLPPLRRRPFIPRSAPNMLLRRPRRWQQLFGGTVLGLVIGLLVVAFTRDPDAYRQCAPGEEPPGPPGSPPSGAAAGSGSSGFGFGFRYGSGSEQWTSPPAPPGYGADHDPLHLLEPGSKPGGRRGLVMVGVMTADKYLPTRAAAVWDTWGKELPGGIAFFSAGFSRPPPNRPDLPLVALKGVDDSYPPQKKSMKMIEYLWEQYGDHFEWFLRADDDVYVRPDKLEKLLRSVDSSKPQFIGQAGRGNQEEFGLLSLEFDENFCMGGPGVLFSRETLARVAPHVKYCLQNLYTTHEDVELGRCVQRFAGIPCTWSYEMQNILYHNSSGNDAFTGNLKHREVHRAITLHPIKQYRYLYRVHNYMGQLKIQESWQESLSLHRDIEAMLELLGHDAAHPEKVQLAKNVPLFTARRGDRDYLGDSALLGKPPSLNKYRPKDEAGVLPWDFISRSLFSAGHGNPRRRIESALREGLDDVVREVMDMINAFSKQRGRVIEYREILYGYHRLSPVYGADYILDLLLVYKKYRGKKMTVPVRRHAYLQQQFTGLEIRETVEGEEVGRQPPDQALSEDGDDGGQQQGPHSPQGASFREAFENGLLRIGDALPSLLGRDGEGRDEEARDEASVRRKVINFILPLAGRFTTFSRFVSVFEEVCLQNEEPVSLFVILFPSETEVSANETVTLMASLQRRYPKHRLAVVPVFDSFARALALEIGAAQVKDGQDDLLFFIDVDMVFSRATLERIRVNTIRGRQAYFPIVFSEFEPATVYRDQGLTVAPNHFLINQDTGYWRQYGFGIVSLYKSDLRKVGGFDTSIRGWGKEDVDLYDKFVVSMAANNVSVFRAADPNLVHVFHIVDCDPNLEPSQLKMCKGTRADTLGGVGQLADIIYSQGQAALNYASRRRTAAAAPPASVGEAGAAPPRPAQPAP</sequence>
<evidence type="ECO:0000256" key="8">
    <source>
        <dbReference type="ARBA" id="ARBA00023136"/>
    </source>
</evidence>
<comment type="caution">
    <text evidence="12">The sequence shown here is derived from an EMBL/GenBank/DDBJ whole genome shotgun (WGS) entry which is preliminary data.</text>
</comment>
<dbReference type="FunFam" id="3.90.550.50:FF:000004">
    <property type="entry name" value="Hexosyltransferase"/>
    <property type="match status" value="1"/>
</dbReference>
<comment type="subcellular location">
    <subcellularLocation>
        <location evidence="1 10">Golgi apparatus</location>
        <location evidence="1 10">Golgi stack membrane</location>
        <topology evidence="1 10">Single-pass type II membrane protein</topology>
    </subcellularLocation>
</comment>
<dbReference type="InterPro" id="IPR008428">
    <property type="entry name" value="Chond_GalNAc"/>
</dbReference>